<protein>
    <submittedName>
        <fullName evidence="2">Uncharacterized protein</fullName>
    </submittedName>
</protein>
<evidence type="ECO:0000313" key="2">
    <source>
        <dbReference type="EMBL" id="SFD29050.1"/>
    </source>
</evidence>
<dbReference type="AlphaFoldDB" id="A0A1I1RF77"/>
<dbReference type="PROSITE" id="PS51257">
    <property type="entry name" value="PROKAR_LIPOPROTEIN"/>
    <property type="match status" value="1"/>
</dbReference>
<keyword evidence="3" id="KW-1185">Reference proteome</keyword>
<dbReference type="OrthoDB" id="948349at2"/>
<keyword evidence="1" id="KW-0732">Signal</keyword>
<proteinExistence type="predicted"/>
<accession>A0A1I1RF77</accession>
<dbReference type="EMBL" id="FOLQ01000004">
    <property type="protein sequence ID" value="SFD29050.1"/>
    <property type="molecule type" value="Genomic_DNA"/>
</dbReference>
<organism evidence="2 3">
    <name type="scientific">Spirosoma endophyticum</name>
    <dbReference type="NCBI Taxonomy" id="662367"/>
    <lineage>
        <taxon>Bacteria</taxon>
        <taxon>Pseudomonadati</taxon>
        <taxon>Bacteroidota</taxon>
        <taxon>Cytophagia</taxon>
        <taxon>Cytophagales</taxon>
        <taxon>Cytophagaceae</taxon>
        <taxon>Spirosoma</taxon>
    </lineage>
</organism>
<reference evidence="2 3" key="1">
    <citation type="submission" date="2016-10" db="EMBL/GenBank/DDBJ databases">
        <authorList>
            <person name="de Groot N.N."/>
        </authorList>
    </citation>
    <scope>NUCLEOTIDE SEQUENCE [LARGE SCALE GENOMIC DNA]</scope>
    <source>
        <strain evidence="2 3">DSM 26130</strain>
    </source>
</reference>
<gene>
    <name evidence="2" type="ORF">SAMN05216167_104235</name>
</gene>
<sequence>MKTLALFIISVATLVACSPNAQLVTLRGSNVKPVSDEGLVLDNDTLTIRYNFASERGQMHLTLINKLNQPLYVDWKRSSFIIGQDKVDYWQDVADVNLTGSSYSNRYGRYSIGNLSGVISKENQVGFIPPQTKLEKRQFVVLPDGTVHLKGTFKTEEEKANWVNSKKPVKVSVYSYEDADQSPLTFRNYLTLSTDKDFKTEFHIDTKFWASDVKVLPRDQLLTRQTTGGEYQYSEPIPFKKADSFYVVLPVQ</sequence>
<dbReference type="RefSeq" id="WP_093826724.1">
    <property type="nucleotide sequence ID" value="NZ_FOLQ01000004.1"/>
</dbReference>
<feature type="signal peptide" evidence="1">
    <location>
        <begin position="1"/>
        <end position="21"/>
    </location>
</feature>
<feature type="chain" id="PRO_5011446836" evidence="1">
    <location>
        <begin position="22"/>
        <end position="252"/>
    </location>
</feature>
<dbReference type="Proteomes" id="UP000198598">
    <property type="component" value="Unassembled WGS sequence"/>
</dbReference>
<name>A0A1I1RF77_9BACT</name>
<evidence type="ECO:0000313" key="3">
    <source>
        <dbReference type="Proteomes" id="UP000198598"/>
    </source>
</evidence>
<dbReference type="STRING" id="662367.SAMN05216167_104235"/>
<evidence type="ECO:0000256" key="1">
    <source>
        <dbReference type="SAM" id="SignalP"/>
    </source>
</evidence>